<dbReference type="InterPro" id="IPR035965">
    <property type="entry name" value="PAS-like_dom_sf"/>
</dbReference>
<sequence length="582" mass="62505">MPRTPKPSPRASAPEAAAPRAPANRAPRNEVRARKPAPGSAPNVVDAARELLEGSGARAILDHAQTNLFVADLDFTIVYMNESASQTLRLVERELESSFGIRVDDVVGGSIHRFHRNSSRVEKVLRNPTALPHDAMFEFGGVMLKSRINGVFDRRNTLIGYVVAWSNVTEQVKAETEAAQLRMMIESAPISVMLADMSLNIIYLNPACLRFLKSVEKHLPVPAEKVLGSSIDVFHRDPSHQRRLLASDKNLPIRTKIRLGPEVAELLVTAIYDKQGRYVGPMVTWELVTEKIATEQREKALVETLRGVLKEVAVHAQALAASSQELSSISQQMVGTAQETSNQANHVSTGSELVSRNVQGVATGIEEVNTNIREIAKNANSAAKVASSAVGVAQKTTGTITKLGTSSGQIGKVIKVITSIAQQTNLLALNATIEAARAGEAGRGFAVVANEVKELAKETARATEDIGQKIAAIQKDTEEVISAIEEISTTITSINDLQTAIATSVEEQTATAGEILRNVSEAAKGSRQITDNITLVAQAASSTTEGATSTQKAAVDLANMAQALQRLVLQFEDLDQERAKAK</sequence>
<evidence type="ECO:0000313" key="5">
    <source>
        <dbReference type="EMBL" id="MDY7225464.1"/>
    </source>
</evidence>
<proteinExistence type="predicted"/>
<keyword evidence="6" id="KW-1185">Reference proteome</keyword>
<evidence type="ECO:0000259" key="4">
    <source>
        <dbReference type="PROSITE" id="PS50111"/>
    </source>
</evidence>
<dbReference type="InterPro" id="IPR004089">
    <property type="entry name" value="MCPsignal_dom"/>
</dbReference>
<dbReference type="InterPro" id="IPR000014">
    <property type="entry name" value="PAS"/>
</dbReference>
<organism evidence="5 6">
    <name type="scientific">Hyalangium rubrum</name>
    <dbReference type="NCBI Taxonomy" id="3103134"/>
    <lineage>
        <taxon>Bacteria</taxon>
        <taxon>Pseudomonadati</taxon>
        <taxon>Myxococcota</taxon>
        <taxon>Myxococcia</taxon>
        <taxon>Myxococcales</taxon>
        <taxon>Cystobacterineae</taxon>
        <taxon>Archangiaceae</taxon>
        <taxon>Hyalangium</taxon>
    </lineage>
</organism>
<accession>A0ABU5GXP1</accession>
<dbReference type="Proteomes" id="UP001291309">
    <property type="component" value="Unassembled WGS sequence"/>
</dbReference>
<feature type="domain" description="Methyl-accepting transducer" evidence="4">
    <location>
        <begin position="322"/>
        <end position="561"/>
    </location>
</feature>
<dbReference type="SMART" id="SM00091">
    <property type="entry name" value="PAS"/>
    <property type="match status" value="2"/>
</dbReference>
<comment type="caution">
    <text evidence="5">The sequence shown here is derived from an EMBL/GenBank/DDBJ whole genome shotgun (WGS) entry which is preliminary data.</text>
</comment>
<name>A0ABU5GXP1_9BACT</name>
<gene>
    <name evidence="5" type="ORF">SYV04_03685</name>
</gene>
<dbReference type="EMBL" id="JAXIVS010000001">
    <property type="protein sequence ID" value="MDY7225464.1"/>
    <property type="molecule type" value="Genomic_DNA"/>
</dbReference>
<evidence type="ECO:0000256" key="3">
    <source>
        <dbReference type="SAM" id="MobiDB-lite"/>
    </source>
</evidence>
<dbReference type="PROSITE" id="PS50111">
    <property type="entry name" value="CHEMOTAXIS_TRANSDUC_2"/>
    <property type="match status" value="1"/>
</dbReference>
<reference evidence="5 6" key="1">
    <citation type="submission" date="2023-12" db="EMBL/GenBank/DDBJ databases">
        <title>the genome sequence of Hyalangium sp. s54d21.</title>
        <authorList>
            <person name="Zhang X."/>
        </authorList>
    </citation>
    <scope>NUCLEOTIDE SEQUENCE [LARGE SCALE GENOMIC DNA]</scope>
    <source>
        <strain evidence="6">s54d21</strain>
    </source>
</reference>
<dbReference type="SUPFAM" id="SSF58104">
    <property type="entry name" value="Methyl-accepting chemotaxis protein (MCP) signaling domain"/>
    <property type="match status" value="1"/>
</dbReference>
<dbReference type="Pfam" id="PF13188">
    <property type="entry name" value="PAS_8"/>
    <property type="match status" value="2"/>
</dbReference>
<protein>
    <submittedName>
        <fullName evidence="5">PAS domain-containing methyl-accepting chemotaxis protein</fullName>
    </submittedName>
</protein>
<dbReference type="PANTHER" id="PTHR32089:SF112">
    <property type="entry name" value="LYSOZYME-LIKE PROTEIN-RELATED"/>
    <property type="match status" value="1"/>
</dbReference>
<dbReference type="SMART" id="SM00283">
    <property type="entry name" value="MA"/>
    <property type="match status" value="1"/>
</dbReference>
<keyword evidence="1 2" id="KW-0807">Transducer</keyword>
<dbReference type="PANTHER" id="PTHR32089">
    <property type="entry name" value="METHYL-ACCEPTING CHEMOTAXIS PROTEIN MCPB"/>
    <property type="match status" value="1"/>
</dbReference>
<dbReference type="Gene3D" id="3.30.450.20">
    <property type="entry name" value="PAS domain"/>
    <property type="match status" value="2"/>
</dbReference>
<dbReference type="Gene3D" id="1.10.287.950">
    <property type="entry name" value="Methyl-accepting chemotaxis protein"/>
    <property type="match status" value="1"/>
</dbReference>
<feature type="compositionally biased region" description="Low complexity" evidence="3">
    <location>
        <begin position="9"/>
        <end position="26"/>
    </location>
</feature>
<evidence type="ECO:0000256" key="1">
    <source>
        <dbReference type="ARBA" id="ARBA00023224"/>
    </source>
</evidence>
<feature type="region of interest" description="Disordered" evidence="3">
    <location>
        <begin position="1"/>
        <end position="44"/>
    </location>
</feature>
<evidence type="ECO:0000256" key="2">
    <source>
        <dbReference type="PROSITE-ProRule" id="PRU00284"/>
    </source>
</evidence>
<dbReference type="Pfam" id="PF00015">
    <property type="entry name" value="MCPsignal"/>
    <property type="match status" value="1"/>
</dbReference>
<dbReference type="RefSeq" id="WP_321544174.1">
    <property type="nucleotide sequence ID" value="NZ_JAXIVS010000001.1"/>
</dbReference>
<evidence type="ECO:0000313" key="6">
    <source>
        <dbReference type="Proteomes" id="UP001291309"/>
    </source>
</evidence>
<dbReference type="SUPFAM" id="SSF55785">
    <property type="entry name" value="PYP-like sensor domain (PAS domain)"/>
    <property type="match status" value="1"/>
</dbReference>